<proteinExistence type="inferred from homology"/>
<dbReference type="InterPro" id="IPR036388">
    <property type="entry name" value="WH-like_DNA-bd_sf"/>
</dbReference>
<evidence type="ECO:0000313" key="7">
    <source>
        <dbReference type="Proteomes" id="UP000235778"/>
    </source>
</evidence>
<keyword evidence="3" id="KW-0238">DNA-binding</keyword>
<evidence type="ECO:0000256" key="1">
    <source>
        <dbReference type="ARBA" id="ARBA00009437"/>
    </source>
</evidence>
<name>A0A2N7BJS5_9VIBR</name>
<dbReference type="Proteomes" id="UP000235778">
    <property type="component" value="Unassembled WGS sequence"/>
</dbReference>
<dbReference type="GO" id="GO:0003700">
    <property type="term" value="F:DNA-binding transcription factor activity"/>
    <property type="evidence" value="ECO:0007669"/>
    <property type="project" value="InterPro"/>
</dbReference>
<dbReference type="FunFam" id="1.10.10.10:FF:000001">
    <property type="entry name" value="LysR family transcriptional regulator"/>
    <property type="match status" value="1"/>
</dbReference>
<organism evidence="6 7">
    <name type="scientific">Vibrio lentus</name>
    <dbReference type="NCBI Taxonomy" id="136468"/>
    <lineage>
        <taxon>Bacteria</taxon>
        <taxon>Pseudomonadati</taxon>
        <taxon>Pseudomonadota</taxon>
        <taxon>Gammaproteobacteria</taxon>
        <taxon>Vibrionales</taxon>
        <taxon>Vibrionaceae</taxon>
        <taxon>Vibrio</taxon>
    </lineage>
</organism>
<dbReference type="EMBL" id="MCSI01000164">
    <property type="protein sequence ID" value="PME56874.1"/>
    <property type="molecule type" value="Genomic_DNA"/>
</dbReference>
<reference evidence="7" key="1">
    <citation type="submission" date="2016-07" db="EMBL/GenBank/DDBJ databases">
        <title>Nontailed viruses are major unrecognized killers of bacteria in the ocean.</title>
        <authorList>
            <person name="Kauffman K."/>
            <person name="Hussain F."/>
            <person name="Yang J."/>
            <person name="Arevalo P."/>
            <person name="Brown J."/>
            <person name="Cutler M."/>
            <person name="Kelly L."/>
            <person name="Polz M.F."/>
        </authorList>
    </citation>
    <scope>NUCLEOTIDE SEQUENCE [LARGE SCALE GENOMIC DNA]</scope>
    <source>
        <strain evidence="7">10N.286.55.C1</strain>
    </source>
</reference>
<comment type="similarity">
    <text evidence="1">Belongs to the LysR transcriptional regulatory family.</text>
</comment>
<gene>
    <name evidence="6" type="ORF">BCV30_18015</name>
</gene>
<keyword evidence="2" id="KW-0805">Transcription regulation</keyword>
<evidence type="ECO:0000313" key="6">
    <source>
        <dbReference type="EMBL" id="PME56874.1"/>
    </source>
</evidence>
<dbReference type="SUPFAM" id="SSF53850">
    <property type="entry name" value="Periplasmic binding protein-like II"/>
    <property type="match status" value="1"/>
</dbReference>
<dbReference type="Pfam" id="PF00126">
    <property type="entry name" value="HTH_1"/>
    <property type="match status" value="1"/>
</dbReference>
<dbReference type="CDD" id="cd08422">
    <property type="entry name" value="PBP2_CrgA_like"/>
    <property type="match status" value="1"/>
</dbReference>
<accession>A0A2N7BJS5</accession>
<dbReference type="InterPro" id="IPR000847">
    <property type="entry name" value="LysR_HTH_N"/>
</dbReference>
<comment type="caution">
    <text evidence="6">The sequence shown here is derived from an EMBL/GenBank/DDBJ whole genome shotgun (WGS) entry which is preliminary data.</text>
</comment>
<dbReference type="PANTHER" id="PTHR30537:SF5">
    <property type="entry name" value="HTH-TYPE TRANSCRIPTIONAL ACTIVATOR TTDR-RELATED"/>
    <property type="match status" value="1"/>
</dbReference>
<dbReference type="SUPFAM" id="SSF46785">
    <property type="entry name" value="Winged helix' DNA-binding domain"/>
    <property type="match status" value="1"/>
</dbReference>
<dbReference type="Gene3D" id="3.40.190.290">
    <property type="match status" value="1"/>
</dbReference>
<evidence type="ECO:0000259" key="5">
    <source>
        <dbReference type="PROSITE" id="PS50931"/>
    </source>
</evidence>
<protein>
    <submittedName>
        <fullName evidence="6">LysR family transcriptional regulator</fullName>
    </submittedName>
</protein>
<feature type="domain" description="HTH lysR-type" evidence="5">
    <location>
        <begin position="1"/>
        <end position="59"/>
    </location>
</feature>
<evidence type="ECO:0000256" key="2">
    <source>
        <dbReference type="ARBA" id="ARBA00023015"/>
    </source>
</evidence>
<dbReference type="AlphaFoldDB" id="A0A2N7BJS5"/>
<dbReference type="Pfam" id="PF03466">
    <property type="entry name" value="LysR_substrate"/>
    <property type="match status" value="1"/>
</dbReference>
<dbReference type="PROSITE" id="PS50931">
    <property type="entry name" value="HTH_LYSR"/>
    <property type="match status" value="1"/>
</dbReference>
<evidence type="ECO:0000256" key="3">
    <source>
        <dbReference type="ARBA" id="ARBA00023125"/>
    </source>
</evidence>
<dbReference type="InterPro" id="IPR005119">
    <property type="entry name" value="LysR_subst-bd"/>
</dbReference>
<dbReference type="InterPro" id="IPR036390">
    <property type="entry name" value="WH_DNA-bd_sf"/>
</dbReference>
<dbReference type="RefSeq" id="WP_102267739.1">
    <property type="nucleotide sequence ID" value="NZ_MCSH01000131.1"/>
</dbReference>
<sequence length="300" mass="34126">MNLITLIKSFISTVEEGSFTNASKKLGVSKSLVSRNVRDLEIYLETRLMNRSTKTLSLTDAGRQYYQEAHTLIFQLESLNDSVRLASHEMSGTLNVLAPNGLTEITMMPFICNFTTQYPELSVNLLLGDNLSDISAQGYDVAIRSGQLVKQDLDLVAKKITEHHNVICASPDYLRTNAPIRQPIDLHSHRIIEDLNLMNHKIWQFTKEGQEQSLQIVPSLSVNSVQAVKIALEQHFGVAMLPRELAEKELKRGQLIEVLNDYQLSKRNVYALYRERTNTPKKVKVFIEELKAYYSHSPHQ</sequence>
<dbReference type="Gene3D" id="1.10.10.10">
    <property type="entry name" value="Winged helix-like DNA-binding domain superfamily/Winged helix DNA-binding domain"/>
    <property type="match status" value="1"/>
</dbReference>
<evidence type="ECO:0000256" key="4">
    <source>
        <dbReference type="ARBA" id="ARBA00023163"/>
    </source>
</evidence>
<dbReference type="InterPro" id="IPR058163">
    <property type="entry name" value="LysR-type_TF_proteobact-type"/>
</dbReference>
<keyword evidence="4" id="KW-0804">Transcription</keyword>
<dbReference type="GO" id="GO:0003677">
    <property type="term" value="F:DNA binding"/>
    <property type="evidence" value="ECO:0007669"/>
    <property type="project" value="UniProtKB-KW"/>
</dbReference>
<dbReference type="PANTHER" id="PTHR30537">
    <property type="entry name" value="HTH-TYPE TRANSCRIPTIONAL REGULATOR"/>
    <property type="match status" value="1"/>
</dbReference>